<feature type="region of interest" description="Disordered" evidence="1">
    <location>
        <begin position="1"/>
        <end position="28"/>
    </location>
</feature>
<dbReference type="OrthoDB" id="93557at2759"/>
<protein>
    <recommendedName>
        <fullName evidence="4">FYVE-type domain-containing protein</fullName>
    </recommendedName>
</protein>
<dbReference type="PANTHER" id="PTHR43102:SF2">
    <property type="entry name" value="GAF DOMAIN-CONTAINING PROTEIN"/>
    <property type="match status" value="1"/>
</dbReference>
<evidence type="ECO:0000313" key="2">
    <source>
        <dbReference type="EMBL" id="KAG7390105.1"/>
    </source>
</evidence>
<reference evidence="2" key="1">
    <citation type="submission" date="2021-02" db="EMBL/GenBank/DDBJ databases">
        <authorList>
            <person name="Palmer J.M."/>
        </authorList>
    </citation>
    <scope>NUCLEOTIDE SEQUENCE</scope>
    <source>
        <strain evidence="2">SCRP734</strain>
    </source>
</reference>
<feature type="compositionally biased region" description="Basic residues" evidence="1">
    <location>
        <begin position="471"/>
        <end position="482"/>
    </location>
</feature>
<name>A0A8T1W9X6_9STRA</name>
<evidence type="ECO:0000256" key="1">
    <source>
        <dbReference type="SAM" id="MobiDB-lite"/>
    </source>
</evidence>
<sequence>MRGASESATVTAMLGASRSSSNLSTGPRKVRLTDRELLQRVQRVAVPNAPVDLPSLTSQGDWKRVRAGVTGGMRMYSRELRATTPSQTHQQCQVVVRGEIRAPVSELRSMLRAPTESESNALLRALYGSRFIYSSLVHAAAFSERGSPASPLSRGSVVVPTPTDQQLMVRTASFGHTGFNSPFKRRSTTTADSLNLFRPQEASGTKNDQICYVELLAPTQEGFRLVFCSLDATDVTTGKAPPERVTSLHPLSGWLTVEPTPNNPDALRLTFQAQFLGSEPGGCGFQVAQARLLFIAKGICRLGKVLRRRERQRRQQYTAPGRVWQRILKPFHAAFGLSDHETSGGTPNNGRCIACTRSFRPLIKRWQRCDLCAYRICAELPCCSLERVAIYNRYVVTLSVCARCRECIDERDSDHRGSVHRVGGLPGDVRYAGLSLRSTDQRSELNPELEVDPSILSYDRVRMAEALSSVRRQRERPQVKRRTQSDPSL</sequence>
<dbReference type="EMBL" id="JAGDFM010000036">
    <property type="protein sequence ID" value="KAG7390105.1"/>
    <property type="molecule type" value="Genomic_DNA"/>
</dbReference>
<feature type="region of interest" description="Disordered" evidence="1">
    <location>
        <begin position="468"/>
        <end position="489"/>
    </location>
</feature>
<dbReference type="Proteomes" id="UP000694044">
    <property type="component" value="Unassembled WGS sequence"/>
</dbReference>
<feature type="compositionally biased region" description="Polar residues" evidence="1">
    <location>
        <begin position="1"/>
        <end position="10"/>
    </location>
</feature>
<dbReference type="PANTHER" id="PTHR43102">
    <property type="entry name" value="SLR1143 PROTEIN"/>
    <property type="match status" value="1"/>
</dbReference>
<proteinExistence type="predicted"/>
<evidence type="ECO:0000313" key="3">
    <source>
        <dbReference type="Proteomes" id="UP000694044"/>
    </source>
</evidence>
<keyword evidence="3" id="KW-1185">Reference proteome</keyword>
<dbReference type="AlphaFoldDB" id="A0A8T1W9X6"/>
<accession>A0A8T1W9X6</accession>
<organism evidence="2 3">
    <name type="scientific">Phytophthora pseudosyringae</name>
    <dbReference type="NCBI Taxonomy" id="221518"/>
    <lineage>
        <taxon>Eukaryota</taxon>
        <taxon>Sar</taxon>
        <taxon>Stramenopiles</taxon>
        <taxon>Oomycota</taxon>
        <taxon>Peronosporomycetes</taxon>
        <taxon>Peronosporales</taxon>
        <taxon>Peronosporaceae</taxon>
        <taxon>Phytophthora</taxon>
    </lineage>
</organism>
<gene>
    <name evidence="2" type="ORF">PHYPSEUDO_008808</name>
</gene>
<comment type="caution">
    <text evidence="2">The sequence shown here is derived from an EMBL/GenBank/DDBJ whole genome shotgun (WGS) entry which is preliminary data.</text>
</comment>
<evidence type="ECO:0008006" key="4">
    <source>
        <dbReference type="Google" id="ProtNLM"/>
    </source>
</evidence>